<feature type="compositionally biased region" description="Basic residues" evidence="4">
    <location>
        <begin position="182"/>
        <end position="193"/>
    </location>
</feature>
<dbReference type="AlphaFoldDB" id="A0A811PSC8"/>
<evidence type="ECO:0000313" key="6">
    <source>
        <dbReference type="EMBL" id="CAD6246476.1"/>
    </source>
</evidence>
<dbReference type="PROSITE" id="PS51742">
    <property type="entry name" value="PPC"/>
    <property type="match status" value="1"/>
</dbReference>
<dbReference type="InterPro" id="IPR039605">
    <property type="entry name" value="AHL"/>
</dbReference>
<dbReference type="CDD" id="cd11378">
    <property type="entry name" value="DUF296"/>
    <property type="match status" value="1"/>
</dbReference>
<dbReference type="GO" id="GO:0005634">
    <property type="term" value="C:nucleus"/>
    <property type="evidence" value="ECO:0007669"/>
    <property type="project" value="UniProtKB-SubCell"/>
</dbReference>
<keyword evidence="7" id="KW-1185">Reference proteome</keyword>
<feature type="region of interest" description="Disordered" evidence="4">
    <location>
        <begin position="1"/>
        <end position="35"/>
    </location>
</feature>
<dbReference type="Gene3D" id="3.30.1330.80">
    <property type="entry name" value="Hypothetical protein, similar to alpha- acetolactate decarboxylase, domain 2"/>
    <property type="match status" value="1"/>
</dbReference>
<evidence type="ECO:0000259" key="5">
    <source>
        <dbReference type="PROSITE" id="PS51742"/>
    </source>
</evidence>
<keyword evidence="2 3" id="KW-0539">Nucleus</keyword>
<dbReference type="Proteomes" id="UP000604825">
    <property type="component" value="Unassembled WGS sequence"/>
</dbReference>
<feature type="region of interest" description="Disordered" evidence="4">
    <location>
        <begin position="341"/>
        <end position="425"/>
    </location>
</feature>
<comment type="caution">
    <text evidence="6">The sequence shown here is derived from an EMBL/GenBank/DDBJ whole genome shotgun (WGS) entry which is preliminary data.</text>
</comment>
<gene>
    <name evidence="6" type="ORF">NCGR_LOCUS30732</name>
</gene>
<dbReference type="SUPFAM" id="SSF117856">
    <property type="entry name" value="AF0104/ALDC/Ptd012-like"/>
    <property type="match status" value="1"/>
</dbReference>
<name>A0A811PSC8_9POAL</name>
<dbReference type="GO" id="GO:0003680">
    <property type="term" value="F:minor groove of adenine-thymine-rich DNA binding"/>
    <property type="evidence" value="ECO:0007669"/>
    <property type="project" value="UniProtKB-UniRule"/>
</dbReference>
<dbReference type="FunFam" id="3.30.1330.80:FF:000003">
    <property type="entry name" value="AT-hook motif nuclear-localized protein 1-like"/>
    <property type="match status" value="1"/>
</dbReference>
<keyword evidence="3" id="KW-0805">Transcription regulation</keyword>
<keyword evidence="3" id="KW-0238">DNA-binding</keyword>
<evidence type="ECO:0000256" key="1">
    <source>
        <dbReference type="ARBA" id="ARBA00004123"/>
    </source>
</evidence>
<evidence type="ECO:0000256" key="3">
    <source>
        <dbReference type="RuleBase" id="RU367031"/>
    </source>
</evidence>
<evidence type="ECO:0000256" key="4">
    <source>
        <dbReference type="SAM" id="MobiDB-lite"/>
    </source>
</evidence>
<comment type="domain">
    <text evidence="3">The PPC domain mediates interactions between AHL proteins.</text>
</comment>
<feature type="compositionally biased region" description="Low complexity" evidence="4">
    <location>
        <begin position="373"/>
        <end position="383"/>
    </location>
</feature>
<accession>A0A811PSC8</accession>
<dbReference type="Pfam" id="PF03479">
    <property type="entry name" value="PCC"/>
    <property type="match status" value="1"/>
</dbReference>
<dbReference type="OrthoDB" id="2014829at2759"/>
<comment type="subcellular location">
    <subcellularLocation>
        <location evidence="1 3">Nucleus</location>
    </subcellularLocation>
</comment>
<dbReference type="PANTHER" id="PTHR31500:SF96">
    <property type="entry name" value="AT-HOOK MOTIF NUCLEAR-LOCALIZED PROTEIN 7"/>
    <property type="match status" value="1"/>
</dbReference>
<sequence>MATARGGKLRRRTTSRRARAGAACMEAKPGEASAAPAPAPMAAAAAAAAVTAAAPEATVSFQQPAAAPAAAAERGSSSAVLVPPLATAAATAAVAGGSGAMALGPVLMKVPKKRGRPRKYGPDGSLIRPLNATPISASAPMPTSVAPGQYTPASAVGAAMKRGRGRHLDFAAAAAKQQQQQQHHHHQLHHHQHQQPQQQFGFHFNYIGDMVACSAGANFTPHIITVAPGEDVTMKVISFLQQGPRAICILSANGVISNVTLRQPDSSGGTLTYEGRFELLSLSGSFMPTESSGTRSRSGGMSVSLASPDGRVVGGGVAGLLVAASPVQIVVGSFLPSYQMEQKNKKPRVDVAPATVPQTPPAVPISSADTHSSEQGQQSSAAQRGMTSGGAYGADQSWASPAQQPMAEVSRTPSSGDLKMTASGS</sequence>
<dbReference type="PANTHER" id="PTHR31500">
    <property type="entry name" value="AT-HOOK MOTIF NUCLEAR-LOCALIZED PROTEIN 9"/>
    <property type="match status" value="1"/>
</dbReference>
<feature type="domain" description="PPC" evidence="5">
    <location>
        <begin position="216"/>
        <end position="357"/>
    </location>
</feature>
<keyword evidence="3" id="KW-0804">Transcription</keyword>
<proteinExistence type="predicted"/>
<feature type="compositionally biased region" description="Basic residues" evidence="4">
    <location>
        <begin position="7"/>
        <end position="19"/>
    </location>
</feature>
<reference evidence="6" key="1">
    <citation type="submission" date="2020-10" db="EMBL/GenBank/DDBJ databases">
        <authorList>
            <person name="Han B."/>
            <person name="Lu T."/>
            <person name="Zhao Q."/>
            <person name="Huang X."/>
            <person name="Zhao Y."/>
        </authorList>
    </citation>
    <scope>NUCLEOTIDE SEQUENCE</scope>
</reference>
<evidence type="ECO:0000313" key="7">
    <source>
        <dbReference type="Proteomes" id="UP000604825"/>
    </source>
</evidence>
<comment type="function">
    <text evidence="3">Transcription factor that specifically binds AT-rich DNA sequences related to the nuclear matrix attachment regions (MARs).</text>
</comment>
<feature type="compositionally biased region" description="Low complexity" evidence="4">
    <location>
        <begin position="20"/>
        <end position="35"/>
    </location>
</feature>
<organism evidence="6 7">
    <name type="scientific">Miscanthus lutarioriparius</name>
    <dbReference type="NCBI Taxonomy" id="422564"/>
    <lineage>
        <taxon>Eukaryota</taxon>
        <taxon>Viridiplantae</taxon>
        <taxon>Streptophyta</taxon>
        <taxon>Embryophyta</taxon>
        <taxon>Tracheophyta</taxon>
        <taxon>Spermatophyta</taxon>
        <taxon>Magnoliopsida</taxon>
        <taxon>Liliopsida</taxon>
        <taxon>Poales</taxon>
        <taxon>Poaceae</taxon>
        <taxon>PACMAD clade</taxon>
        <taxon>Panicoideae</taxon>
        <taxon>Andropogonodae</taxon>
        <taxon>Andropogoneae</taxon>
        <taxon>Saccharinae</taxon>
        <taxon>Miscanthus</taxon>
    </lineage>
</organism>
<feature type="region of interest" description="Disordered" evidence="4">
    <location>
        <begin position="174"/>
        <end position="197"/>
    </location>
</feature>
<dbReference type="InterPro" id="IPR005175">
    <property type="entry name" value="PPC_dom"/>
</dbReference>
<evidence type="ECO:0000256" key="2">
    <source>
        <dbReference type="ARBA" id="ARBA00023242"/>
    </source>
</evidence>
<dbReference type="EMBL" id="CAJGYO010000007">
    <property type="protein sequence ID" value="CAD6246476.1"/>
    <property type="molecule type" value="Genomic_DNA"/>
</dbReference>
<protein>
    <recommendedName>
        <fullName evidence="3">AT-hook motif nuclear-localized protein</fullName>
    </recommendedName>
</protein>